<dbReference type="Proteomes" id="UP001059596">
    <property type="component" value="Unassembled WGS sequence"/>
</dbReference>
<proteinExistence type="predicted"/>
<dbReference type="AlphaFoldDB" id="A0A9P9YHB6"/>
<keyword evidence="3" id="KW-1185">Reference proteome</keyword>
<organism evidence="2 3">
    <name type="scientific">Drosophila gunungcola</name>
    <name type="common">fruit fly</name>
    <dbReference type="NCBI Taxonomy" id="103775"/>
    <lineage>
        <taxon>Eukaryota</taxon>
        <taxon>Metazoa</taxon>
        <taxon>Ecdysozoa</taxon>
        <taxon>Arthropoda</taxon>
        <taxon>Hexapoda</taxon>
        <taxon>Insecta</taxon>
        <taxon>Pterygota</taxon>
        <taxon>Neoptera</taxon>
        <taxon>Endopterygota</taxon>
        <taxon>Diptera</taxon>
        <taxon>Brachycera</taxon>
        <taxon>Muscomorpha</taxon>
        <taxon>Ephydroidea</taxon>
        <taxon>Drosophilidae</taxon>
        <taxon>Drosophila</taxon>
        <taxon>Sophophora</taxon>
    </lineage>
</organism>
<name>A0A9P9YHB6_9MUSC</name>
<reference evidence="2" key="1">
    <citation type="journal article" date="2023" name="Genome Biol. Evol.">
        <title>Long-read-based Genome Assembly of Drosophila gunungcola Reveals Fewer Chemosensory Genes in Flower-breeding Species.</title>
        <authorList>
            <person name="Negi A."/>
            <person name="Liao B.Y."/>
            <person name="Yeh S.D."/>
        </authorList>
    </citation>
    <scope>NUCLEOTIDE SEQUENCE</scope>
    <source>
        <strain evidence="2">Sukarami</strain>
    </source>
</reference>
<accession>A0A9P9YHB6</accession>
<feature type="compositionally biased region" description="Basic and acidic residues" evidence="1">
    <location>
        <begin position="32"/>
        <end position="42"/>
    </location>
</feature>
<evidence type="ECO:0000313" key="2">
    <source>
        <dbReference type="EMBL" id="KAI8036750.1"/>
    </source>
</evidence>
<feature type="region of interest" description="Disordered" evidence="1">
    <location>
        <begin position="89"/>
        <end position="116"/>
    </location>
</feature>
<feature type="region of interest" description="Disordered" evidence="1">
    <location>
        <begin position="1"/>
        <end position="54"/>
    </location>
</feature>
<feature type="compositionally biased region" description="Polar residues" evidence="1">
    <location>
        <begin position="1"/>
        <end position="31"/>
    </location>
</feature>
<comment type="caution">
    <text evidence="2">The sequence shown here is derived from an EMBL/GenBank/DDBJ whole genome shotgun (WGS) entry which is preliminary data.</text>
</comment>
<feature type="compositionally biased region" description="Basic and acidic residues" evidence="1">
    <location>
        <begin position="92"/>
        <end position="102"/>
    </location>
</feature>
<protein>
    <submittedName>
        <fullName evidence="2">Uncharacterized protein</fullName>
    </submittedName>
</protein>
<dbReference type="EMBL" id="JAMKOV010000015">
    <property type="protein sequence ID" value="KAI8036750.1"/>
    <property type="molecule type" value="Genomic_DNA"/>
</dbReference>
<sequence>MNSKSFINECESTPKASTQNETDVSLTINNQKESETTPKKSEVPSYNNPHHRKATFVRLKSKQRKELKHALSRGIPKEYALAWIQNVSKVQRSQEPKRDNQESAKIIQDSTKTSLS</sequence>
<gene>
    <name evidence="2" type="ORF">M5D96_010551</name>
</gene>
<evidence type="ECO:0000313" key="3">
    <source>
        <dbReference type="Proteomes" id="UP001059596"/>
    </source>
</evidence>
<evidence type="ECO:0000256" key="1">
    <source>
        <dbReference type="SAM" id="MobiDB-lite"/>
    </source>
</evidence>